<dbReference type="GO" id="GO:0055085">
    <property type="term" value="P:transmembrane transport"/>
    <property type="evidence" value="ECO:0007669"/>
    <property type="project" value="InterPro"/>
</dbReference>
<evidence type="ECO:0000313" key="9">
    <source>
        <dbReference type="EMBL" id="SPE06742.1"/>
    </source>
</evidence>
<dbReference type="Proteomes" id="UP000237923">
    <property type="component" value="Unassembled WGS sequence"/>
</dbReference>
<keyword evidence="4 6" id="KW-1133">Transmembrane helix</keyword>
<keyword evidence="5 6" id="KW-0472">Membrane</keyword>
<dbReference type="InterPro" id="IPR051475">
    <property type="entry name" value="Diverse_Ion_Transporter"/>
</dbReference>
<evidence type="ECO:0000256" key="4">
    <source>
        <dbReference type="ARBA" id="ARBA00022989"/>
    </source>
</evidence>
<protein>
    <submittedName>
        <fullName evidence="9">Inner membrane protein YbiR</fullName>
    </submittedName>
</protein>
<reference evidence="8 11" key="1">
    <citation type="submission" date="2018-02" db="EMBL/GenBank/DDBJ databases">
        <authorList>
            <person name="Rodrigo-Torres L."/>
            <person name="Arahal R. D."/>
            <person name="Lucena T."/>
        </authorList>
    </citation>
    <scope>NUCLEOTIDE SEQUENCE [LARGE SCALE GENOMIC DNA]</scope>
    <source>
        <strain evidence="8 11">CECT 8486</strain>
    </source>
</reference>
<feature type="transmembrane region" description="Helical" evidence="6">
    <location>
        <begin position="196"/>
        <end position="228"/>
    </location>
</feature>
<dbReference type="EMBL" id="OKQU01000001">
    <property type="protein sequence ID" value="SPE06742.1"/>
    <property type="molecule type" value="Genomic_DNA"/>
</dbReference>
<dbReference type="RefSeq" id="WP_105299612.1">
    <property type="nucleotide sequence ID" value="NZ_CAURUR010000002.1"/>
</dbReference>
<feature type="transmembrane region" description="Helical" evidence="6">
    <location>
        <begin position="347"/>
        <end position="368"/>
    </location>
</feature>
<accession>A0A2N9K833</accession>
<evidence type="ECO:0000313" key="8">
    <source>
        <dbReference type="EMBL" id="SPD91517.1"/>
    </source>
</evidence>
<feature type="transmembrane region" description="Helical" evidence="6">
    <location>
        <begin position="44"/>
        <end position="63"/>
    </location>
</feature>
<evidence type="ECO:0000259" key="7">
    <source>
        <dbReference type="Pfam" id="PF03600"/>
    </source>
</evidence>
<dbReference type="Proteomes" id="UP000239237">
    <property type="component" value="Unassembled WGS sequence"/>
</dbReference>
<evidence type="ECO:0000256" key="3">
    <source>
        <dbReference type="ARBA" id="ARBA00022692"/>
    </source>
</evidence>
<feature type="domain" description="Citrate transporter-like" evidence="7">
    <location>
        <begin position="4"/>
        <end position="297"/>
    </location>
</feature>
<feature type="transmembrane region" description="Helical" evidence="6">
    <location>
        <begin position="304"/>
        <end position="327"/>
    </location>
</feature>
<evidence type="ECO:0000256" key="6">
    <source>
        <dbReference type="SAM" id="Phobius"/>
    </source>
</evidence>
<name>A0A2N9K833_9LACO</name>
<evidence type="ECO:0000256" key="5">
    <source>
        <dbReference type="ARBA" id="ARBA00023136"/>
    </source>
</evidence>
<reference evidence="9 10" key="2">
    <citation type="submission" date="2018-02" db="EMBL/GenBank/DDBJ databases">
        <authorList>
            <person name="Cohen D.B."/>
            <person name="Kent A.D."/>
        </authorList>
    </citation>
    <scope>NUCLEOTIDE SEQUENCE [LARGE SCALE GENOMIC DNA]</scope>
    <source>
        <strain evidence="9 10">CECT 9216</strain>
    </source>
</reference>
<dbReference type="AlphaFoldDB" id="A0A2N9K833"/>
<proteinExistence type="predicted"/>
<dbReference type="PANTHER" id="PTHR43568:SF1">
    <property type="entry name" value="P PROTEIN"/>
    <property type="match status" value="1"/>
</dbReference>
<feature type="transmembrane region" description="Helical" evidence="6">
    <location>
        <begin position="240"/>
        <end position="257"/>
    </location>
</feature>
<organism evidence="9 10">
    <name type="scientific">Leuconostoc suionicum</name>
    <dbReference type="NCBI Taxonomy" id="1511761"/>
    <lineage>
        <taxon>Bacteria</taxon>
        <taxon>Bacillati</taxon>
        <taxon>Bacillota</taxon>
        <taxon>Bacilli</taxon>
        <taxon>Lactobacillales</taxon>
        <taxon>Lactobacillaceae</taxon>
        <taxon>Leuconostoc</taxon>
    </lineage>
</organism>
<keyword evidence="3 6" id="KW-0812">Transmembrane</keyword>
<keyword evidence="11" id="KW-1185">Reference proteome</keyword>
<evidence type="ECO:0000256" key="1">
    <source>
        <dbReference type="ARBA" id="ARBA00004141"/>
    </source>
</evidence>
<dbReference type="InterPro" id="IPR004680">
    <property type="entry name" value="Cit_transptr-like_dom"/>
</dbReference>
<sequence length="370" mass="40759">MNIILKKIITDKTFLVTLVFAAFSITFGDVKLSDIDTKTITSLAALILLITIYQALNILKFVANYIVAKCDTIRSVILVLLLCSFLGSMFFTNDVAILTLVPIVFSIAQKINVPKILTISLLTIYANLGSALTPFGNPQNIYLVSHYHLGIGQFMMMSLPFGLVALLSMFVVLLVIKNQPIDDVTLPSIEINRHKTWLLLGATLIVLLGILSVIPVYMSLIVSVLAAVCLQNSVFKHADYGIILTFVNFFIIVGAISRIKYVQTLLNQNTTSSLETFFSGVITSQFISNVPAAILISKFTQHSYGLYLGVTVGGLGTLIASLANLLALRQYSALSHNHSTFSFFKTFSLLNILLLLFFMIAGITLIYFRY</sequence>
<dbReference type="EMBL" id="OKQR01000001">
    <property type="protein sequence ID" value="SPD91517.1"/>
    <property type="molecule type" value="Genomic_DNA"/>
</dbReference>
<evidence type="ECO:0000313" key="10">
    <source>
        <dbReference type="Proteomes" id="UP000237923"/>
    </source>
</evidence>
<comment type="subcellular location">
    <subcellularLocation>
        <location evidence="1">Membrane</location>
        <topology evidence="1">Multi-pass membrane protein</topology>
    </subcellularLocation>
</comment>
<dbReference type="Pfam" id="PF03600">
    <property type="entry name" value="CitMHS"/>
    <property type="match status" value="1"/>
</dbReference>
<feature type="transmembrane region" description="Helical" evidence="6">
    <location>
        <begin position="156"/>
        <end position="176"/>
    </location>
</feature>
<dbReference type="GO" id="GO:0016020">
    <property type="term" value="C:membrane"/>
    <property type="evidence" value="ECO:0007669"/>
    <property type="project" value="UniProtKB-SubCell"/>
</dbReference>
<feature type="transmembrane region" description="Helical" evidence="6">
    <location>
        <begin position="75"/>
        <end position="104"/>
    </location>
</feature>
<evidence type="ECO:0000313" key="11">
    <source>
        <dbReference type="Proteomes" id="UP000239237"/>
    </source>
</evidence>
<keyword evidence="2" id="KW-0813">Transport</keyword>
<dbReference type="PANTHER" id="PTHR43568">
    <property type="entry name" value="P PROTEIN"/>
    <property type="match status" value="1"/>
</dbReference>
<feature type="transmembrane region" description="Helical" evidence="6">
    <location>
        <begin position="277"/>
        <end position="297"/>
    </location>
</feature>
<gene>
    <name evidence="9" type="primary">ybiR</name>
    <name evidence="8" type="ORF">LES8486_00497</name>
    <name evidence="9" type="ORF">LES9216_00644</name>
</gene>
<evidence type="ECO:0000256" key="2">
    <source>
        <dbReference type="ARBA" id="ARBA00022448"/>
    </source>
</evidence>